<sequence length="89" mass="10673">MKWRIDYSRNADKFAKKRNVRIEVREEIKKFLIKMKGQNVNIDLSKLSGEWQGYYRIRRNDCAGVKFNDHLTWGVNNICFFEFLRASAP</sequence>
<comment type="caution">
    <text evidence="1">The sequence shown here is derived from an EMBL/GenBank/DDBJ whole genome shotgun (WGS) entry which is preliminary data.</text>
</comment>
<gene>
    <name evidence="1" type="ORF">SCABRO_00291</name>
</gene>
<dbReference type="InterPro" id="IPR035093">
    <property type="entry name" value="RelE/ParE_toxin_dom_sf"/>
</dbReference>
<dbReference type="Proteomes" id="UP000030652">
    <property type="component" value="Unassembled WGS sequence"/>
</dbReference>
<dbReference type="EMBL" id="JRYO01000026">
    <property type="protein sequence ID" value="KHE93942.1"/>
    <property type="molecule type" value="Genomic_DNA"/>
</dbReference>
<evidence type="ECO:0000313" key="2">
    <source>
        <dbReference type="Proteomes" id="UP000030652"/>
    </source>
</evidence>
<organism evidence="1 2">
    <name type="scientific">Candidatus Scalindua brodae</name>
    <dbReference type="NCBI Taxonomy" id="237368"/>
    <lineage>
        <taxon>Bacteria</taxon>
        <taxon>Pseudomonadati</taxon>
        <taxon>Planctomycetota</taxon>
        <taxon>Candidatus Brocadiia</taxon>
        <taxon>Candidatus Brocadiales</taxon>
        <taxon>Candidatus Scalinduaceae</taxon>
        <taxon>Candidatus Scalindua</taxon>
    </lineage>
</organism>
<proteinExistence type="predicted"/>
<accession>A0A0B0ELM3</accession>
<name>A0A0B0ELM3_9BACT</name>
<dbReference type="SUPFAM" id="SSF143011">
    <property type="entry name" value="RelE-like"/>
    <property type="match status" value="1"/>
</dbReference>
<dbReference type="AlphaFoldDB" id="A0A0B0ELM3"/>
<evidence type="ECO:0000313" key="1">
    <source>
        <dbReference type="EMBL" id="KHE93942.1"/>
    </source>
</evidence>
<dbReference type="Gene3D" id="3.30.2310.20">
    <property type="entry name" value="RelE-like"/>
    <property type="match status" value="1"/>
</dbReference>
<reference evidence="1 2" key="1">
    <citation type="submission" date="2014-10" db="EMBL/GenBank/DDBJ databases">
        <title>Draft genome of anammox bacterium scalindua brodae, obtained using differential coverage binning of sequence data from two enrichment reactors.</title>
        <authorList>
            <person name="Speth D.R."/>
            <person name="Russ L."/>
            <person name="Kartal B."/>
            <person name="Op den Camp H.J."/>
            <person name="Dutilh B.E."/>
            <person name="Jetten M.S."/>
        </authorList>
    </citation>
    <scope>NUCLEOTIDE SEQUENCE [LARGE SCALE GENOMIC DNA]</scope>
    <source>
        <strain evidence="1">RU1</strain>
    </source>
</reference>
<protein>
    <submittedName>
        <fullName evidence="1">Uncharacterized protein</fullName>
    </submittedName>
</protein>